<dbReference type="EMBL" id="AHOQ02000050">
    <property type="protein sequence ID" value="EMO43523.1"/>
    <property type="molecule type" value="Genomic_DNA"/>
</dbReference>
<gene>
    <name evidence="1" type="ORF">LEP1GSC187_2911</name>
</gene>
<sequence>MFHLAFNFENDSQYLSMAFRVKGEWCKAASRVEKFRNQSKENGVCL</sequence>
<dbReference type="Proteomes" id="UP000012160">
    <property type="component" value="Unassembled WGS sequence"/>
</dbReference>
<organism evidence="1 2">
    <name type="scientific">Leptospira santarosai str. ZUN179</name>
    <dbReference type="NCBI Taxonomy" id="1049985"/>
    <lineage>
        <taxon>Bacteria</taxon>
        <taxon>Pseudomonadati</taxon>
        <taxon>Spirochaetota</taxon>
        <taxon>Spirochaetia</taxon>
        <taxon>Leptospirales</taxon>
        <taxon>Leptospiraceae</taxon>
        <taxon>Leptospira</taxon>
    </lineage>
</organism>
<protein>
    <submittedName>
        <fullName evidence="1">Uncharacterized protein</fullName>
    </submittedName>
</protein>
<name>M6V1Y2_9LEPT</name>
<evidence type="ECO:0000313" key="2">
    <source>
        <dbReference type="Proteomes" id="UP000012160"/>
    </source>
</evidence>
<comment type="caution">
    <text evidence="1">The sequence shown here is derived from an EMBL/GenBank/DDBJ whole genome shotgun (WGS) entry which is preliminary data.</text>
</comment>
<reference evidence="1 2" key="1">
    <citation type="submission" date="2013-01" db="EMBL/GenBank/DDBJ databases">
        <authorList>
            <person name="Harkins D.M."/>
            <person name="Durkin A.S."/>
            <person name="Brinkac L.M."/>
            <person name="Haft D.H."/>
            <person name="Selengut J.D."/>
            <person name="Sanka R."/>
            <person name="DePew J."/>
            <person name="Purushe J."/>
            <person name="Matthias M.A."/>
            <person name="Vinetz J.M."/>
            <person name="Sutton G.G."/>
            <person name="Nierman W.C."/>
            <person name="Fouts D.E."/>
        </authorList>
    </citation>
    <scope>NUCLEOTIDE SEQUENCE [LARGE SCALE GENOMIC DNA]</scope>
    <source>
        <strain evidence="1 2">ZUN179</strain>
    </source>
</reference>
<accession>M6V1Y2</accession>
<dbReference type="AlphaFoldDB" id="M6V1Y2"/>
<evidence type="ECO:0000313" key="1">
    <source>
        <dbReference type="EMBL" id="EMO43523.1"/>
    </source>
</evidence>
<proteinExistence type="predicted"/>